<dbReference type="Proteomes" id="UP000298264">
    <property type="component" value="Unassembled WGS sequence"/>
</dbReference>
<keyword evidence="4" id="KW-1185">Reference proteome</keyword>
<dbReference type="Gene3D" id="3.30.530.20">
    <property type="match status" value="1"/>
</dbReference>
<protein>
    <submittedName>
        <fullName evidence="3">ATPase</fullName>
    </submittedName>
</protein>
<evidence type="ECO:0000256" key="1">
    <source>
        <dbReference type="ARBA" id="ARBA00006817"/>
    </source>
</evidence>
<feature type="domain" description="Activator of Hsp90 ATPase homologue 1/2-like C-terminal" evidence="2">
    <location>
        <begin position="25"/>
        <end position="167"/>
    </location>
</feature>
<name>A0A4R9LM84_9LEPT</name>
<dbReference type="EMBL" id="RQHV01000052">
    <property type="protein sequence ID" value="TGN09355.1"/>
    <property type="molecule type" value="Genomic_DNA"/>
</dbReference>
<dbReference type="AlphaFoldDB" id="A0A4R9LM84"/>
<comment type="caution">
    <text evidence="3">The sequence shown here is derived from an EMBL/GenBank/DDBJ whole genome shotgun (WGS) entry which is preliminary data.</text>
</comment>
<proteinExistence type="inferred from homology"/>
<comment type="similarity">
    <text evidence="1">Belongs to the AHA1 family.</text>
</comment>
<dbReference type="InterPro" id="IPR013538">
    <property type="entry name" value="ASHA1/2-like_C"/>
</dbReference>
<dbReference type="SUPFAM" id="SSF55961">
    <property type="entry name" value="Bet v1-like"/>
    <property type="match status" value="1"/>
</dbReference>
<evidence type="ECO:0000259" key="2">
    <source>
        <dbReference type="Pfam" id="PF08327"/>
    </source>
</evidence>
<gene>
    <name evidence="3" type="ORF">EHS11_12445</name>
</gene>
<dbReference type="Pfam" id="PF08327">
    <property type="entry name" value="AHSA1"/>
    <property type="match status" value="1"/>
</dbReference>
<organism evidence="3 4">
    <name type="scientific">Leptospira ilyithenensis</name>
    <dbReference type="NCBI Taxonomy" id="2484901"/>
    <lineage>
        <taxon>Bacteria</taxon>
        <taxon>Pseudomonadati</taxon>
        <taxon>Spirochaetota</taxon>
        <taxon>Spirochaetia</taxon>
        <taxon>Leptospirales</taxon>
        <taxon>Leptospiraceae</taxon>
        <taxon>Leptospira</taxon>
    </lineage>
</organism>
<reference evidence="3" key="1">
    <citation type="journal article" date="2019" name="PLoS Negl. Trop. Dis.">
        <title>Revisiting the worldwide diversity of Leptospira species in the environment.</title>
        <authorList>
            <person name="Vincent A.T."/>
            <person name="Schiettekatte O."/>
            <person name="Bourhy P."/>
            <person name="Veyrier F.J."/>
            <person name="Picardeau M."/>
        </authorList>
    </citation>
    <scope>NUCLEOTIDE SEQUENCE [LARGE SCALE GENOMIC DNA]</scope>
    <source>
        <strain evidence="3">201400974</strain>
    </source>
</reference>
<dbReference type="OrthoDB" id="9805228at2"/>
<sequence length="171" mass="19313">MKTDQKEVKVELRGETEAVFTRYFAAPRELVFDCHTKPELMRRWLIGPEGMVLETCEQDLKVGGKYLYLYADAKGNKSGVYGKFLEVLVPEKVANTENYVMDISTFHPNGPEDPNATVESRTFTTEGNATLLTHVCRYASAEVRKMMLEGGACEGMSECYLELDRLLLKPT</sequence>
<dbReference type="RefSeq" id="WP_135764737.1">
    <property type="nucleotide sequence ID" value="NZ_RQHV01000052.1"/>
</dbReference>
<dbReference type="InterPro" id="IPR023393">
    <property type="entry name" value="START-like_dom_sf"/>
</dbReference>
<evidence type="ECO:0000313" key="3">
    <source>
        <dbReference type="EMBL" id="TGN09355.1"/>
    </source>
</evidence>
<evidence type="ECO:0000313" key="4">
    <source>
        <dbReference type="Proteomes" id="UP000298264"/>
    </source>
</evidence>
<accession>A0A4R9LM84</accession>